<evidence type="ECO:0000256" key="1">
    <source>
        <dbReference type="ARBA" id="ARBA00023002"/>
    </source>
</evidence>
<dbReference type="RefSeq" id="WP_110373387.1">
    <property type="nucleotide sequence ID" value="NZ_JAHBRY010000002.1"/>
</dbReference>
<accession>A0A2V3UEA7</accession>
<reference evidence="3 4" key="1">
    <citation type="submission" date="2018-05" db="EMBL/GenBank/DDBJ databases">
        <title>Genomic Encyclopedia of Type Strains, Phase IV (KMG-IV): sequencing the most valuable type-strain genomes for metagenomic binning, comparative biology and taxonomic classification.</title>
        <authorList>
            <person name="Goeker M."/>
        </authorList>
    </citation>
    <scope>NUCLEOTIDE SEQUENCE [LARGE SCALE GENOMIC DNA]</scope>
    <source>
        <strain evidence="3 4">DSM 6462</strain>
    </source>
</reference>
<dbReference type="EMBL" id="QJJK01000002">
    <property type="protein sequence ID" value="PXW63228.1"/>
    <property type="molecule type" value="Genomic_DNA"/>
</dbReference>
<dbReference type="OrthoDB" id="6949587at2"/>
<evidence type="ECO:0000259" key="2">
    <source>
        <dbReference type="Pfam" id="PF01266"/>
    </source>
</evidence>
<evidence type="ECO:0000313" key="3">
    <source>
        <dbReference type="EMBL" id="PXW63228.1"/>
    </source>
</evidence>
<dbReference type="GO" id="GO:0016491">
    <property type="term" value="F:oxidoreductase activity"/>
    <property type="evidence" value="ECO:0007669"/>
    <property type="project" value="UniProtKB-KW"/>
</dbReference>
<comment type="caution">
    <text evidence="3">The sequence shown here is derived from an EMBL/GenBank/DDBJ whole genome shotgun (WGS) entry which is preliminary data.</text>
</comment>
<protein>
    <recommendedName>
        <fullName evidence="2">FAD dependent oxidoreductase domain-containing protein</fullName>
    </recommendedName>
</protein>
<dbReference type="PANTHER" id="PTHR13847">
    <property type="entry name" value="SARCOSINE DEHYDROGENASE-RELATED"/>
    <property type="match status" value="1"/>
</dbReference>
<feature type="domain" description="FAD dependent oxidoreductase" evidence="2">
    <location>
        <begin position="8"/>
        <end position="344"/>
    </location>
</feature>
<dbReference type="SUPFAM" id="SSF54373">
    <property type="entry name" value="FAD-linked reductases, C-terminal domain"/>
    <property type="match status" value="1"/>
</dbReference>
<dbReference type="Gene3D" id="3.50.50.60">
    <property type="entry name" value="FAD/NAD(P)-binding domain"/>
    <property type="match status" value="1"/>
</dbReference>
<dbReference type="InterPro" id="IPR006076">
    <property type="entry name" value="FAD-dep_OxRdtase"/>
</dbReference>
<dbReference type="SUPFAM" id="SSF51905">
    <property type="entry name" value="FAD/NAD(P)-binding domain"/>
    <property type="match status" value="1"/>
</dbReference>
<organism evidence="3 4">
    <name type="scientific">Chelatococcus asaccharovorans</name>
    <dbReference type="NCBI Taxonomy" id="28210"/>
    <lineage>
        <taxon>Bacteria</taxon>
        <taxon>Pseudomonadati</taxon>
        <taxon>Pseudomonadota</taxon>
        <taxon>Alphaproteobacteria</taxon>
        <taxon>Hyphomicrobiales</taxon>
        <taxon>Chelatococcaceae</taxon>
        <taxon>Chelatococcus</taxon>
    </lineage>
</organism>
<dbReference type="Gene3D" id="3.30.9.10">
    <property type="entry name" value="D-Amino Acid Oxidase, subunit A, domain 2"/>
    <property type="match status" value="1"/>
</dbReference>
<dbReference type="AlphaFoldDB" id="A0A2V3UEA7"/>
<name>A0A2V3UEA7_9HYPH</name>
<dbReference type="Proteomes" id="UP000248021">
    <property type="component" value="Unassembled WGS sequence"/>
</dbReference>
<evidence type="ECO:0000313" key="4">
    <source>
        <dbReference type="Proteomes" id="UP000248021"/>
    </source>
</evidence>
<gene>
    <name evidence="3" type="ORF">C7450_102143</name>
</gene>
<sequence length="371" mass="39096">MPPTSTHDLIVVGGGLIGSAIAWGASRAGADVILLDEGDVAFRAARGNFGLIWLQGKGVGKPPYMRWSLQAGHLWREFATLLVEETGIDIGWSQPGGLQFCFSEADIEKCRRIEAETRTDGGDIAITVMDRAGVEALVPAIGPEVIGGAYSTLDSHVSPLYLLRALQQGLQARGGHYWSAAPATAVRRDQGAFAVETPRGRVAGKRIVIAAGLGAAKLAPEVGLAMPVRPERGQIVVTERVKPFFPYVGSGVRQTVEGSFLIGSSHEEAGFSEATDVSTGAALCASAIRAFPQLAEVGVVRSWGSLRVMTPDGMPIYEESERCPGAYSATCHSGVTLCSAHALILGPALAAGTLPEAVSYFRSDRFDVQAH</sequence>
<dbReference type="InterPro" id="IPR036188">
    <property type="entry name" value="FAD/NAD-bd_sf"/>
</dbReference>
<proteinExistence type="predicted"/>
<dbReference type="Pfam" id="PF01266">
    <property type="entry name" value="DAO"/>
    <property type="match status" value="1"/>
</dbReference>
<keyword evidence="4" id="KW-1185">Reference proteome</keyword>
<keyword evidence="1" id="KW-0560">Oxidoreductase</keyword>
<dbReference type="GO" id="GO:0005737">
    <property type="term" value="C:cytoplasm"/>
    <property type="evidence" value="ECO:0007669"/>
    <property type="project" value="TreeGrafter"/>
</dbReference>